<keyword evidence="5 18" id="KW-0813">Transport</keyword>
<dbReference type="Pfam" id="PF02790">
    <property type="entry name" value="COX2_TM"/>
    <property type="match status" value="1"/>
</dbReference>
<keyword evidence="15 18" id="KW-0496">Mitochondrion</keyword>
<accession>A0A4D6DID6</accession>
<evidence type="ECO:0000256" key="3">
    <source>
        <dbReference type="ARBA" id="ARBA00011164"/>
    </source>
</evidence>
<organism evidence="22">
    <name type="scientific">Poecilimon luschani</name>
    <dbReference type="NCBI Taxonomy" id="473713"/>
    <lineage>
        <taxon>Eukaryota</taxon>
        <taxon>Metazoa</taxon>
        <taxon>Ecdysozoa</taxon>
        <taxon>Arthropoda</taxon>
        <taxon>Hexapoda</taxon>
        <taxon>Insecta</taxon>
        <taxon>Pterygota</taxon>
        <taxon>Neoptera</taxon>
        <taxon>Polyneoptera</taxon>
        <taxon>Orthoptera</taxon>
        <taxon>Ensifera</taxon>
        <taxon>Tettigoniidea</taxon>
        <taxon>Tettigonioidea</taxon>
        <taxon>Tettigoniidae</taxon>
        <taxon>Phaneropterinae</taxon>
        <taxon>Barbitistini</taxon>
        <taxon>Poecilimon</taxon>
    </lineage>
</organism>
<evidence type="ECO:0000256" key="5">
    <source>
        <dbReference type="ARBA" id="ARBA00022448"/>
    </source>
</evidence>
<dbReference type="Gene3D" id="1.10.287.90">
    <property type="match status" value="1"/>
</dbReference>
<dbReference type="PROSITE" id="PS00078">
    <property type="entry name" value="COX2"/>
    <property type="match status" value="1"/>
</dbReference>
<evidence type="ECO:0000313" key="22">
    <source>
        <dbReference type="EMBL" id="QBZ37720.1"/>
    </source>
</evidence>
<dbReference type="FunFam" id="2.60.40.420:FF:000001">
    <property type="entry name" value="Cytochrome c oxidase subunit 2"/>
    <property type="match status" value="1"/>
</dbReference>
<dbReference type="GO" id="GO:0004129">
    <property type="term" value="F:cytochrome-c oxidase activity"/>
    <property type="evidence" value="ECO:0007669"/>
    <property type="project" value="UniProtKB-EC"/>
</dbReference>
<dbReference type="Gene3D" id="2.60.40.420">
    <property type="entry name" value="Cupredoxins - blue copper proteins"/>
    <property type="match status" value="1"/>
</dbReference>
<evidence type="ECO:0000256" key="11">
    <source>
        <dbReference type="ARBA" id="ARBA00022967"/>
    </source>
</evidence>
<name>A0A4D6DID6_9ORTH</name>
<evidence type="ECO:0000256" key="13">
    <source>
        <dbReference type="ARBA" id="ARBA00022989"/>
    </source>
</evidence>
<evidence type="ECO:0000256" key="12">
    <source>
        <dbReference type="ARBA" id="ARBA00022982"/>
    </source>
</evidence>
<comment type="catalytic activity">
    <reaction evidence="17">
        <text>4 Fe(II)-[cytochrome c] + O2 + 8 H(+)(in) = 4 Fe(III)-[cytochrome c] + 2 H2O + 4 H(+)(out)</text>
        <dbReference type="Rhea" id="RHEA:11436"/>
        <dbReference type="Rhea" id="RHEA-COMP:10350"/>
        <dbReference type="Rhea" id="RHEA-COMP:14399"/>
        <dbReference type="ChEBI" id="CHEBI:15377"/>
        <dbReference type="ChEBI" id="CHEBI:15378"/>
        <dbReference type="ChEBI" id="CHEBI:15379"/>
        <dbReference type="ChEBI" id="CHEBI:29033"/>
        <dbReference type="ChEBI" id="CHEBI:29034"/>
        <dbReference type="EC" id="7.1.1.9"/>
    </reaction>
    <physiologicalReaction direction="left-to-right" evidence="17">
        <dbReference type="Rhea" id="RHEA:11437"/>
    </physiologicalReaction>
</comment>
<geneLocation type="mitochondrion" evidence="22"/>
<dbReference type="SUPFAM" id="SSF81464">
    <property type="entry name" value="Cytochrome c oxidase subunit II-like, transmembrane region"/>
    <property type="match status" value="1"/>
</dbReference>
<keyword evidence="10" id="KW-0460">Magnesium</keyword>
<dbReference type="FunFam" id="1.10.287.90:FF:000001">
    <property type="entry name" value="Cytochrome c oxidase subunit 2"/>
    <property type="match status" value="1"/>
</dbReference>
<dbReference type="SUPFAM" id="SSF49503">
    <property type="entry name" value="Cupredoxins"/>
    <property type="match status" value="1"/>
</dbReference>
<evidence type="ECO:0000256" key="6">
    <source>
        <dbReference type="ARBA" id="ARBA00022660"/>
    </source>
</evidence>
<dbReference type="AlphaFoldDB" id="A0A4D6DID6"/>
<dbReference type="EMBL" id="MK757458">
    <property type="protein sequence ID" value="QBZ37720.1"/>
    <property type="molecule type" value="Genomic_DNA"/>
</dbReference>
<feature type="domain" description="Cytochrome oxidase subunit II transmembrane region profile" evidence="21">
    <location>
        <begin position="1"/>
        <end position="91"/>
    </location>
</feature>
<comment type="subcellular location">
    <subcellularLocation>
        <location evidence="1 18">Mitochondrion inner membrane</location>
        <topology evidence="1 18">Multi-pass membrane protein</topology>
    </subcellularLocation>
</comment>
<keyword evidence="8 18" id="KW-0479">Metal-binding</keyword>
<evidence type="ECO:0000256" key="14">
    <source>
        <dbReference type="ARBA" id="ARBA00023008"/>
    </source>
</evidence>
<evidence type="ECO:0000256" key="7">
    <source>
        <dbReference type="ARBA" id="ARBA00022692"/>
    </source>
</evidence>
<dbReference type="InterPro" id="IPR008972">
    <property type="entry name" value="Cupredoxin"/>
</dbReference>
<feature type="domain" description="Cytochrome oxidase subunit II copper A binding" evidence="20">
    <location>
        <begin position="92"/>
        <end position="226"/>
    </location>
</feature>
<dbReference type="Pfam" id="PF00116">
    <property type="entry name" value="COX2"/>
    <property type="match status" value="1"/>
</dbReference>
<protein>
    <recommendedName>
        <fullName evidence="4 18">Cytochrome c oxidase subunit 2</fullName>
    </recommendedName>
</protein>
<dbReference type="InterPro" id="IPR034210">
    <property type="entry name" value="CcO_II_C"/>
</dbReference>
<evidence type="ECO:0000256" key="18">
    <source>
        <dbReference type="RuleBase" id="RU000457"/>
    </source>
</evidence>
<dbReference type="InterPro" id="IPR011759">
    <property type="entry name" value="Cyt_c_oxidase_su2_TM_dom"/>
</dbReference>
<feature type="transmembrane region" description="Helical" evidence="19">
    <location>
        <begin position="27"/>
        <end position="51"/>
    </location>
</feature>
<keyword evidence="11" id="KW-1278">Translocase</keyword>
<evidence type="ECO:0000256" key="15">
    <source>
        <dbReference type="ARBA" id="ARBA00023128"/>
    </source>
</evidence>
<comment type="similarity">
    <text evidence="2 18">Belongs to the cytochrome c oxidase subunit 2 family.</text>
</comment>
<keyword evidence="13 19" id="KW-1133">Transmembrane helix</keyword>
<dbReference type="InterPro" id="IPR001505">
    <property type="entry name" value="Copper_CuA"/>
</dbReference>
<dbReference type="GO" id="GO:0005507">
    <property type="term" value="F:copper ion binding"/>
    <property type="evidence" value="ECO:0007669"/>
    <property type="project" value="InterPro"/>
</dbReference>
<dbReference type="PANTHER" id="PTHR22888">
    <property type="entry name" value="CYTOCHROME C OXIDASE, SUBUNIT II"/>
    <property type="match status" value="1"/>
</dbReference>
<evidence type="ECO:0000256" key="10">
    <source>
        <dbReference type="ARBA" id="ARBA00022842"/>
    </source>
</evidence>
<keyword evidence="9 18" id="KW-0999">Mitochondrion inner membrane</keyword>
<evidence type="ECO:0000256" key="1">
    <source>
        <dbReference type="ARBA" id="ARBA00004448"/>
    </source>
</evidence>
<comment type="subunit">
    <text evidence="3">Component of the cytochrome c oxidase (complex IV, CIV), a multisubunit enzyme composed of a catalytic core of 3 subunits and several supernumerary subunits. The complex exists as a monomer or a dimer and forms supercomplexes (SCs) in the inner mitochondrial membrane with ubiquinol-cytochrome c oxidoreductase (cytochrome b-c1 complex, complex III, CIII).</text>
</comment>
<dbReference type="RefSeq" id="YP_009647919.1">
    <property type="nucleotide sequence ID" value="NC_042665.1"/>
</dbReference>
<dbReference type="GO" id="GO:0042773">
    <property type="term" value="P:ATP synthesis coupled electron transport"/>
    <property type="evidence" value="ECO:0007669"/>
    <property type="project" value="TreeGrafter"/>
</dbReference>
<evidence type="ECO:0000256" key="17">
    <source>
        <dbReference type="ARBA" id="ARBA00049512"/>
    </source>
</evidence>
<evidence type="ECO:0000256" key="9">
    <source>
        <dbReference type="ARBA" id="ARBA00022792"/>
    </source>
</evidence>
<dbReference type="GeneID" id="40492071"/>
<evidence type="ECO:0000256" key="16">
    <source>
        <dbReference type="ARBA" id="ARBA00023136"/>
    </source>
</evidence>
<dbReference type="PROSITE" id="PS50857">
    <property type="entry name" value="COX2_CUA"/>
    <property type="match status" value="1"/>
</dbReference>
<dbReference type="InterPro" id="IPR045187">
    <property type="entry name" value="CcO_II"/>
</dbReference>
<evidence type="ECO:0000256" key="8">
    <source>
        <dbReference type="ARBA" id="ARBA00022723"/>
    </source>
</evidence>
<evidence type="ECO:0000256" key="19">
    <source>
        <dbReference type="SAM" id="Phobius"/>
    </source>
</evidence>
<reference evidence="22" key="1">
    <citation type="journal article" date="2019" name="Int. J. Biol. Macromol.">
        <title>Phylomitogenomics of Phaneropteridae (Orthoptera): Combined data indicate a poorly conserved mitogenome.</title>
        <authorList>
            <person name="Ozturk P.N."/>
            <person name="Ciplak B."/>
        </authorList>
    </citation>
    <scope>NUCLEOTIDE SEQUENCE</scope>
    <source>
        <strain evidence="22">Turkiye</strain>
    </source>
</reference>
<dbReference type="InterPro" id="IPR036257">
    <property type="entry name" value="Cyt_c_oxidase_su2_TM_sf"/>
</dbReference>
<dbReference type="PRINTS" id="PR01166">
    <property type="entry name" value="CYCOXIDASEII"/>
</dbReference>
<dbReference type="PANTHER" id="PTHR22888:SF9">
    <property type="entry name" value="CYTOCHROME C OXIDASE SUBUNIT 2"/>
    <property type="match status" value="1"/>
</dbReference>
<gene>
    <name evidence="22" type="primary">COX2</name>
    <name evidence="22" type="synonym">COII</name>
</gene>
<comment type="cofactor">
    <cofactor evidence="18">
        <name>Cu cation</name>
        <dbReference type="ChEBI" id="CHEBI:23378"/>
    </cofactor>
    <text evidence="18">Binds a copper A center.</text>
</comment>
<evidence type="ECO:0000259" key="21">
    <source>
        <dbReference type="PROSITE" id="PS50999"/>
    </source>
</evidence>
<dbReference type="InterPro" id="IPR002429">
    <property type="entry name" value="CcO_II-like_C"/>
</dbReference>
<keyword evidence="14 18" id="KW-0186">Copper</keyword>
<evidence type="ECO:0000259" key="20">
    <source>
        <dbReference type="PROSITE" id="PS50857"/>
    </source>
</evidence>
<dbReference type="PROSITE" id="PS50999">
    <property type="entry name" value="COX2_TM"/>
    <property type="match status" value="1"/>
</dbReference>
<dbReference type="GO" id="GO:0005743">
    <property type="term" value="C:mitochondrial inner membrane"/>
    <property type="evidence" value="ECO:0007669"/>
    <property type="project" value="UniProtKB-SubCell"/>
</dbReference>
<keyword evidence="6 18" id="KW-0679">Respiratory chain</keyword>
<keyword evidence="16 18" id="KW-0472">Membrane</keyword>
<sequence>MATWSDLNLQNSASPLMEQLTFFHDHALLILLMITILVAYIMTSLFFNQFTHRFLLEGQMIEVIWTILPAVTLIFIALPSLRLLYLLDESMDPIITVKTIGHQWYWTYEYTDFSLPYEFDSYMIPYNESTIDGFRLLDVDNRTVLPMLTQIRMLVTAADVLHSWTVPALGVKVDATPGRLNQTNFFINRPGLFYGQCSEICGANHSFMPIVIESVNTKNFIKWISNNLTL</sequence>
<feature type="transmembrane region" description="Helical" evidence="19">
    <location>
        <begin position="63"/>
        <end position="87"/>
    </location>
</feature>
<proteinExistence type="inferred from homology"/>
<keyword evidence="12 18" id="KW-0249">Electron transport</keyword>
<keyword evidence="7 18" id="KW-0812">Transmembrane</keyword>
<dbReference type="CDD" id="cd13912">
    <property type="entry name" value="CcO_II_C"/>
    <property type="match status" value="1"/>
</dbReference>
<evidence type="ECO:0000256" key="4">
    <source>
        <dbReference type="ARBA" id="ARBA00015946"/>
    </source>
</evidence>
<evidence type="ECO:0000256" key="2">
    <source>
        <dbReference type="ARBA" id="ARBA00007866"/>
    </source>
</evidence>
<comment type="function">
    <text evidence="18">Component of the cytochrome c oxidase, the last enzyme in the mitochondrial electron transport chain which drives oxidative phosphorylation. The respiratory chain contains 3 multisubunit complexes succinate dehydrogenase (complex II, CII), ubiquinol-cytochrome c oxidoreductase (cytochrome b-c1 complex, complex III, CIII) and cytochrome c oxidase (complex IV, CIV), that cooperate to transfer electrons derived from NADH and succinate to molecular oxygen, creating an electrochemical gradient over the inner membrane that drives transmembrane transport and the ATP synthase. Cytochrome c oxidase is the component of the respiratory chain that catalyzes the reduction of oxygen to water. Electrons originating from reduced cytochrome c in the intermembrane space (IMS) are transferred via the dinuclear copper A center (CU(A)) of subunit 2 and heme A of subunit 1 to the active site in subunit 1, a binuclear center (BNC) formed by heme A3 and copper B (CU(B)). The BNC reduces molecular oxygen to 2 water molecules using 4 electrons from cytochrome c in the IMS and 4 protons from the mitochondrial matrix.</text>
</comment>
<dbReference type="CTD" id="4513"/>